<dbReference type="Proteomes" id="UP000215914">
    <property type="component" value="Chromosome 13"/>
</dbReference>
<evidence type="ECO:0000313" key="3">
    <source>
        <dbReference type="Proteomes" id="UP000215914"/>
    </source>
</evidence>
<reference evidence="1 3" key="1">
    <citation type="journal article" date="2017" name="Nature">
        <title>The sunflower genome provides insights into oil metabolism, flowering and Asterid evolution.</title>
        <authorList>
            <person name="Badouin H."/>
            <person name="Gouzy J."/>
            <person name="Grassa C.J."/>
            <person name="Murat F."/>
            <person name="Staton S.E."/>
            <person name="Cottret L."/>
            <person name="Lelandais-Briere C."/>
            <person name="Owens G.L."/>
            <person name="Carrere S."/>
            <person name="Mayjonade B."/>
            <person name="Legrand L."/>
            <person name="Gill N."/>
            <person name="Kane N.C."/>
            <person name="Bowers J.E."/>
            <person name="Hubner S."/>
            <person name="Bellec A."/>
            <person name="Berard A."/>
            <person name="Berges H."/>
            <person name="Blanchet N."/>
            <person name="Boniface M.C."/>
            <person name="Brunel D."/>
            <person name="Catrice O."/>
            <person name="Chaidir N."/>
            <person name="Claudel C."/>
            <person name="Donnadieu C."/>
            <person name="Faraut T."/>
            <person name="Fievet G."/>
            <person name="Helmstetter N."/>
            <person name="King M."/>
            <person name="Knapp S.J."/>
            <person name="Lai Z."/>
            <person name="Le Paslier M.C."/>
            <person name="Lippi Y."/>
            <person name="Lorenzon L."/>
            <person name="Mandel J.R."/>
            <person name="Marage G."/>
            <person name="Marchand G."/>
            <person name="Marquand E."/>
            <person name="Bret-Mestries E."/>
            <person name="Morien E."/>
            <person name="Nambeesan S."/>
            <person name="Nguyen T."/>
            <person name="Pegot-Espagnet P."/>
            <person name="Pouilly N."/>
            <person name="Raftis F."/>
            <person name="Sallet E."/>
            <person name="Schiex T."/>
            <person name="Thomas J."/>
            <person name="Vandecasteele C."/>
            <person name="Vares D."/>
            <person name="Vear F."/>
            <person name="Vautrin S."/>
            <person name="Crespi M."/>
            <person name="Mangin B."/>
            <person name="Burke J.M."/>
            <person name="Salse J."/>
            <person name="Munos S."/>
            <person name="Vincourt P."/>
            <person name="Rieseberg L.H."/>
            <person name="Langlade N.B."/>
        </authorList>
    </citation>
    <scope>NUCLEOTIDE SEQUENCE [LARGE SCALE GENOMIC DNA]</scope>
    <source>
        <strain evidence="3">cv. SF193</strain>
        <tissue evidence="1">Leaves</tissue>
    </source>
</reference>
<dbReference type="PANTHER" id="PTHR44083:SF5">
    <property type="entry name" value="PROTEIN TOPLESS-RELATED PROTEIN 2"/>
    <property type="match status" value="1"/>
</dbReference>
<dbReference type="SUPFAM" id="SSF50978">
    <property type="entry name" value="WD40 repeat-like"/>
    <property type="match status" value="1"/>
</dbReference>
<dbReference type="STRING" id="4232.A0A251STH0"/>
<dbReference type="EMBL" id="CM007902">
    <property type="protein sequence ID" value="OTG02110.1"/>
    <property type="molecule type" value="Genomic_DNA"/>
</dbReference>
<name>A0A251STH0_HELAN</name>
<evidence type="ECO:0000313" key="2">
    <source>
        <dbReference type="EMBL" id="OTG02110.1"/>
    </source>
</evidence>
<dbReference type="InterPro" id="IPR027728">
    <property type="entry name" value="Topless_fam"/>
</dbReference>
<organism evidence="2 3">
    <name type="scientific">Helianthus annuus</name>
    <name type="common">Common sunflower</name>
    <dbReference type="NCBI Taxonomy" id="4232"/>
    <lineage>
        <taxon>Eukaryota</taxon>
        <taxon>Viridiplantae</taxon>
        <taxon>Streptophyta</taxon>
        <taxon>Embryophyta</taxon>
        <taxon>Tracheophyta</taxon>
        <taxon>Spermatophyta</taxon>
        <taxon>Magnoliopsida</taxon>
        <taxon>eudicotyledons</taxon>
        <taxon>Gunneridae</taxon>
        <taxon>Pentapetalae</taxon>
        <taxon>asterids</taxon>
        <taxon>campanulids</taxon>
        <taxon>Asterales</taxon>
        <taxon>Asteraceae</taxon>
        <taxon>Asteroideae</taxon>
        <taxon>Heliantheae alliance</taxon>
        <taxon>Heliantheae</taxon>
        <taxon>Helianthus</taxon>
    </lineage>
</organism>
<gene>
    <name evidence="2" type="ORF">HannXRQ_Chr13g0409391</name>
    <name evidence="1" type="ORF">HanXRQr2_Chr13g0596201</name>
</gene>
<sequence>MQLIYTNSGSGLLVLASSGIHKLWKWQQKVCNPSGKSTASIVPRLWHPVNGAVMFNDVNESKPTEESASCIALSKNDAYVLSASGGKVSLFNMMTFKLCIWNIDGWGKLKSRSLQSPPGYTSSLVGDTKVQYHKYQLNLLVVHESHIAIYDPDLVCLKLVSSRTRR</sequence>
<reference evidence="1" key="3">
    <citation type="submission" date="2020-06" db="EMBL/GenBank/DDBJ databases">
        <title>Helianthus annuus Genome sequencing and assembly Release 2.</title>
        <authorList>
            <person name="Gouzy J."/>
            <person name="Langlade N."/>
            <person name="Munos S."/>
        </authorList>
    </citation>
    <scope>NUCLEOTIDE SEQUENCE</scope>
    <source>
        <tissue evidence="1">Leaves</tissue>
    </source>
</reference>
<dbReference type="Gramene" id="mRNA:HanXRQr2_Chr13g0596201">
    <property type="protein sequence ID" value="mRNA:HanXRQr2_Chr13g0596201"/>
    <property type="gene ID" value="HanXRQr2_Chr13g0596201"/>
</dbReference>
<dbReference type="GO" id="GO:0006355">
    <property type="term" value="P:regulation of DNA-templated transcription"/>
    <property type="evidence" value="ECO:0007669"/>
    <property type="project" value="InterPro"/>
</dbReference>
<protein>
    <submittedName>
        <fullName evidence="2">Putative WD40-repeat-containing domain-containing protein</fullName>
    </submittedName>
    <submittedName>
        <fullName evidence="1">Topless family, WD40-repeat-containing domain superfamily</fullName>
    </submittedName>
</protein>
<proteinExistence type="predicted"/>
<dbReference type="EMBL" id="MNCJ02000328">
    <property type="protein sequence ID" value="KAF5774085.1"/>
    <property type="molecule type" value="Genomic_DNA"/>
</dbReference>
<reference evidence="2" key="2">
    <citation type="submission" date="2017-02" db="EMBL/GenBank/DDBJ databases">
        <title>Sunflower complete genome.</title>
        <authorList>
            <person name="Langlade N."/>
            <person name="Munos S."/>
        </authorList>
    </citation>
    <scope>NUCLEOTIDE SEQUENCE [LARGE SCALE GENOMIC DNA]</scope>
    <source>
        <tissue evidence="2">Leaves</tissue>
    </source>
</reference>
<keyword evidence="3" id="KW-1185">Reference proteome</keyword>
<evidence type="ECO:0000313" key="1">
    <source>
        <dbReference type="EMBL" id="KAF5774085.1"/>
    </source>
</evidence>
<dbReference type="PANTHER" id="PTHR44083">
    <property type="entry name" value="TOPLESS-RELATED PROTEIN 1-RELATED"/>
    <property type="match status" value="1"/>
</dbReference>
<accession>A0A251STH0</accession>
<dbReference type="InParanoid" id="A0A251STH0"/>
<dbReference type="AlphaFoldDB" id="A0A251STH0"/>
<dbReference type="InterPro" id="IPR036322">
    <property type="entry name" value="WD40_repeat_dom_sf"/>
</dbReference>